<dbReference type="AlphaFoldDB" id="A0A445N0Z8"/>
<reference evidence="1" key="1">
    <citation type="submission" date="2018-01" db="EMBL/GenBank/DDBJ databases">
        <authorList>
            <person name="Regsiter A."/>
            <person name="William W."/>
        </authorList>
    </citation>
    <scope>NUCLEOTIDE SEQUENCE</scope>
    <source>
        <strain evidence="1">TRIP AH-1</strain>
    </source>
</reference>
<name>A0A445N0Z8_9BACT</name>
<protein>
    <submittedName>
        <fullName evidence="1">Uncharacterized protein</fullName>
    </submittedName>
</protein>
<proteinExistence type="predicted"/>
<sequence>MTTRKILCLTGQYSGISANLESYGKHLKFDEERH</sequence>
<gene>
    <name evidence="1" type="ORF">PITCH_A510017</name>
</gene>
<evidence type="ECO:0000313" key="1">
    <source>
        <dbReference type="EMBL" id="SPD75282.1"/>
    </source>
</evidence>
<accession>A0A445N0Z8</accession>
<organism evidence="1">
    <name type="scientific">uncultured Desulfobacterium sp</name>
    <dbReference type="NCBI Taxonomy" id="201089"/>
    <lineage>
        <taxon>Bacteria</taxon>
        <taxon>Pseudomonadati</taxon>
        <taxon>Thermodesulfobacteriota</taxon>
        <taxon>Desulfobacteria</taxon>
        <taxon>Desulfobacterales</taxon>
        <taxon>Desulfobacteriaceae</taxon>
        <taxon>Desulfobacterium</taxon>
        <taxon>environmental samples</taxon>
    </lineage>
</organism>
<dbReference type="EMBL" id="OJIN01000194">
    <property type="protein sequence ID" value="SPD75282.1"/>
    <property type="molecule type" value="Genomic_DNA"/>
</dbReference>